<name>A0ABM8VUU7_9BACL</name>
<proteinExistence type="predicted"/>
<keyword evidence="1" id="KW-0812">Transmembrane</keyword>
<organism evidence="2 3">
    <name type="scientific">Paenibacillus allorhizosphaerae</name>
    <dbReference type="NCBI Taxonomy" id="2849866"/>
    <lineage>
        <taxon>Bacteria</taxon>
        <taxon>Bacillati</taxon>
        <taxon>Bacillota</taxon>
        <taxon>Bacilli</taxon>
        <taxon>Bacillales</taxon>
        <taxon>Paenibacillaceae</taxon>
        <taxon>Paenibacillus</taxon>
    </lineage>
</organism>
<evidence type="ECO:0000256" key="1">
    <source>
        <dbReference type="SAM" id="Phobius"/>
    </source>
</evidence>
<dbReference type="Proteomes" id="UP000730618">
    <property type="component" value="Unassembled WGS sequence"/>
</dbReference>
<keyword evidence="1" id="KW-0472">Membrane</keyword>
<sequence>MVLGFEPLDKPIIPGRSFFGKGDFLALTGMFSLTPLAVINYINLYQH</sequence>
<protein>
    <submittedName>
        <fullName evidence="2">Uncharacterized protein</fullName>
    </submittedName>
</protein>
<comment type="caution">
    <text evidence="2">The sequence shown here is derived from an EMBL/GenBank/DDBJ whole genome shotgun (WGS) entry which is preliminary data.</text>
</comment>
<accession>A0ABM8VUU7</accession>
<reference evidence="2 3" key="1">
    <citation type="submission" date="2021-06" db="EMBL/GenBank/DDBJ databases">
        <authorList>
            <person name="Criscuolo A."/>
        </authorList>
    </citation>
    <scope>NUCLEOTIDE SEQUENCE [LARGE SCALE GENOMIC DNA]</scope>
    <source>
        <strain evidence="3">CIP 111802</strain>
    </source>
</reference>
<feature type="transmembrane region" description="Helical" evidence="1">
    <location>
        <begin position="24"/>
        <end position="44"/>
    </location>
</feature>
<evidence type="ECO:0000313" key="3">
    <source>
        <dbReference type="Proteomes" id="UP000730618"/>
    </source>
</evidence>
<dbReference type="EMBL" id="CAJVCE010000055">
    <property type="protein sequence ID" value="CAG7659029.1"/>
    <property type="molecule type" value="Genomic_DNA"/>
</dbReference>
<evidence type="ECO:0000313" key="2">
    <source>
        <dbReference type="EMBL" id="CAG7659029.1"/>
    </source>
</evidence>
<gene>
    <name evidence="2" type="ORF">PAECIP111802_07282</name>
</gene>
<keyword evidence="3" id="KW-1185">Reference proteome</keyword>
<keyword evidence="1" id="KW-1133">Transmembrane helix</keyword>